<dbReference type="GO" id="GO:0019760">
    <property type="term" value="P:glucosinolate metabolic process"/>
    <property type="evidence" value="ECO:0007669"/>
    <property type="project" value="UniProtKB-ARBA"/>
</dbReference>
<dbReference type="EMBL" id="ML986489">
    <property type="protein sequence ID" value="KAF2277760.1"/>
    <property type="molecule type" value="Genomic_DNA"/>
</dbReference>
<reference evidence="3" key="1">
    <citation type="journal article" date="2020" name="Stud. Mycol.">
        <title>101 Dothideomycetes genomes: a test case for predicting lifestyles and emergence of pathogens.</title>
        <authorList>
            <person name="Haridas S."/>
            <person name="Albert R."/>
            <person name="Binder M."/>
            <person name="Bloem J."/>
            <person name="Labutti K."/>
            <person name="Salamov A."/>
            <person name="Andreopoulos B."/>
            <person name="Baker S."/>
            <person name="Barry K."/>
            <person name="Bills G."/>
            <person name="Bluhm B."/>
            <person name="Cannon C."/>
            <person name="Castanera R."/>
            <person name="Culley D."/>
            <person name="Daum C."/>
            <person name="Ezra D."/>
            <person name="Gonzalez J."/>
            <person name="Henrissat B."/>
            <person name="Kuo A."/>
            <person name="Liang C."/>
            <person name="Lipzen A."/>
            <person name="Lutzoni F."/>
            <person name="Magnuson J."/>
            <person name="Mondo S."/>
            <person name="Nolan M."/>
            <person name="Ohm R."/>
            <person name="Pangilinan J."/>
            <person name="Park H.-J."/>
            <person name="Ramirez L."/>
            <person name="Alfaro M."/>
            <person name="Sun H."/>
            <person name="Tritt A."/>
            <person name="Yoshinaga Y."/>
            <person name="Zwiers L.-H."/>
            <person name="Turgeon B."/>
            <person name="Goodwin S."/>
            <person name="Spatafora J."/>
            <person name="Crous P."/>
            <person name="Grigoriev I."/>
        </authorList>
    </citation>
    <scope>NUCLEOTIDE SEQUENCE</scope>
    <source>
        <strain evidence="3">CBS 379.55</strain>
    </source>
</reference>
<protein>
    <submittedName>
        <fullName evidence="3">Galactose oxidase</fullName>
    </submittedName>
</protein>
<gene>
    <name evidence="3" type="ORF">EI97DRAFT_493021</name>
</gene>
<dbReference type="PANTHER" id="PTHR47435:SF4">
    <property type="entry name" value="KELCH REPEAT PROTEIN (AFU_ORTHOLOGUE AFUA_5G12780)"/>
    <property type="match status" value="1"/>
</dbReference>
<evidence type="ECO:0000313" key="3">
    <source>
        <dbReference type="EMBL" id="KAF2277760.1"/>
    </source>
</evidence>
<dbReference type="Proteomes" id="UP000800097">
    <property type="component" value="Unassembled WGS sequence"/>
</dbReference>
<name>A0A6A6JM67_WESOR</name>
<dbReference type="GeneID" id="54555522"/>
<evidence type="ECO:0000256" key="1">
    <source>
        <dbReference type="ARBA" id="ARBA00022737"/>
    </source>
</evidence>
<organism evidence="3 4">
    <name type="scientific">Westerdykella ornata</name>
    <dbReference type="NCBI Taxonomy" id="318751"/>
    <lineage>
        <taxon>Eukaryota</taxon>
        <taxon>Fungi</taxon>
        <taxon>Dikarya</taxon>
        <taxon>Ascomycota</taxon>
        <taxon>Pezizomycotina</taxon>
        <taxon>Dothideomycetes</taxon>
        <taxon>Pleosporomycetidae</taxon>
        <taxon>Pleosporales</taxon>
        <taxon>Sporormiaceae</taxon>
        <taxon>Westerdykella</taxon>
    </lineage>
</organism>
<sequence length="343" mass="37656">MSLPASRLTGTWTRLLTSDRLKRSSQVVSAIGQSVCIFGGELLPRQPIDNKVDVVTLSSDDPLHETKEHSSAPPPRVGSASACLSDRMYLFSGRGGTDMAPIDEEGAVWNYDPVEAQWYKIDPADKYIPYPPARSYHCATSDGQTTLYIHAGCPEKGRLSDLWKFDLFSRSWLRLPDAPAPPRGGASLTYRSGKLYRMNGFDGTREQGGSLDIYDLDECIWTSEKFEADGKSGPEPRSVCALLSITVQGKDKLVTLFGERDPSSLGHAGAGKMLGDVWLYDIEEKRWEQLDTSGSEATPAPRGWFAADVVRTQKGEEGIVVHGGLNENNERLGDVWLLNIAST</sequence>
<dbReference type="SUPFAM" id="SSF117281">
    <property type="entry name" value="Kelch motif"/>
    <property type="match status" value="2"/>
</dbReference>
<dbReference type="InterPro" id="IPR015915">
    <property type="entry name" value="Kelch-typ_b-propeller"/>
</dbReference>
<evidence type="ECO:0000313" key="4">
    <source>
        <dbReference type="Proteomes" id="UP000800097"/>
    </source>
</evidence>
<dbReference type="Pfam" id="PF24681">
    <property type="entry name" value="Kelch_KLHDC2_KLHL20_DRC7"/>
    <property type="match status" value="1"/>
</dbReference>
<keyword evidence="1" id="KW-0677">Repeat</keyword>
<dbReference type="PANTHER" id="PTHR47435">
    <property type="entry name" value="KELCH REPEAT PROTEIN (AFU_ORTHOLOGUE AFUA_5G12780)"/>
    <property type="match status" value="1"/>
</dbReference>
<dbReference type="RefSeq" id="XP_033655299.1">
    <property type="nucleotide sequence ID" value="XM_033802347.1"/>
</dbReference>
<dbReference type="Gene3D" id="2.120.10.80">
    <property type="entry name" value="Kelch-type beta propeller"/>
    <property type="match status" value="2"/>
</dbReference>
<keyword evidence="4" id="KW-1185">Reference proteome</keyword>
<proteinExistence type="predicted"/>
<evidence type="ECO:0000256" key="2">
    <source>
        <dbReference type="ARBA" id="ARBA00023004"/>
    </source>
</evidence>
<accession>A0A6A6JM67</accession>
<dbReference type="AlphaFoldDB" id="A0A6A6JM67"/>
<keyword evidence="2" id="KW-0408">Iron</keyword>
<dbReference type="OrthoDB" id="10250130at2759"/>